<protein>
    <recommendedName>
        <fullName evidence="2 5">Cell shape-determining protein MreC</fullName>
    </recommendedName>
    <alternativeName>
        <fullName evidence="4 5">Cell shape protein MreC</fullName>
    </alternativeName>
</protein>
<dbReference type="InterPro" id="IPR042175">
    <property type="entry name" value="Cell/Rod_MreC_2"/>
</dbReference>
<dbReference type="GO" id="GO:0008360">
    <property type="term" value="P:regulation of cell shape"/>
    <property type="evidence" value="ECO:0007669"/>
    <property type="project" value="UniProtKB-KW"/>
</dbReference>
<dbReference type="EMBL" id="BRPL01000002">
    <property type="protein sequence ID" value="GLB46663.1"/>
    <property type="molecule type" value="Genomic_DNA"/>
</dbReference>
<comment type="similarity">
    <text evidence="1 5">Belongs to the MreC family.</text>
</comment>
<dbReference type="Pfam" id="PF04085">
    <property type="entry name" value="MreC"/>
    <property type="match status" value="1"/>
</dbReference>
<dbReference type="PANTHER" id="PTHR34138:SF1">
    <property type="entry name" value="CELL SHAPE-DETERMINING PROTEIN MREC"/>
    <property type="match status" value="1"/>
</dbReference>
<dbReference type="NCBIfam" id="TIGR00219">
    <property type="entry name" value="mreC"/>
    <property type="match status" value="1"/>
</dbReference>
<sequence>MHKFFSNRRLVIIIVCIIISLGLMTLSVEISKKKTTPPLLQQFSNDVTGFAGRIVDGPVNGVHHLFSNTHQLLNTYQENQILKKQVGNVAAVQVRNQALQGENQQLKRQLKIGNTPTDTRSINASVIDRTPSSWQDQIIINKGENDGVVKNMSVLVGSGLAGRVVEVNRSNSKIELITNSNSSSDRFPIQVTTKDGKVLNGIVTGYDRNNNEIEMGNLTSSAKLKSGAKVLTSGLGGITPKGIYVGKIVNVSSDDYGLSSKVSIKPSADMNDIQVVTVIGKNN</sequence>
<evidence type="ECO:0000256" key="4">
    <source>
        <dbReference type="ARBA" id="ARBA00032089"/>
    </source>
</evidence>
<evidence type="ECO:0000256" key="3">
    <source>
        <dbReference type="ARBA" id="ARBA00022960"/>
    </source>
</evidence>
<reference evidence="7" key="1">
    <citation type="submission" date="2022-07" db="EMBL/GenBank/DDBJ databases">
        <authorList>
            <person name="Kouya T."/>
            <person name="Ishiyama Y."/>
        </authorList>
    </citation>
    <scope>NUCLEOTIDE SEQUENCE</scope>
    <source>
        <strain evidence="7">WR16-4</strain>
    </source>
</reference>
<dbReference type="Proteomes" id="UP001144204">
    <property type="component" value="Unassembled WGS sequence"/>
</dbReference>
<feature type="domain" description="Rod shape-determining protein MreC beta-barrel core" evidence="6">
    <location>
        <begin position="126"/>
        <end position="279"/>
    </location>
</feature>
<dbReference type="InterPro" id="IPR007221">
    <property type="entry name" value="MreC"/>
</dbReference>
<gene>
    <name evidence="7" type="primary">mreC</name>
    <name evidence="7" type="ORF">WR164_06420</name>
</gene>
<dbReference type="AlphaFoldDB" id="A0A9W6B1H5"/>
<dbReference type="InterPro" id="IPR042177">
    <property type="entry name" value="Cell/Rod_1"/>
</dbReference>
<evidence type="ECO:0000256" key="2">
    <source>
        <dbReference type="ARBA" id="ARBA00013855"/>
    </source>
</evidence>
<dbReference type="Gene3D" id="2.40.10.350">
    <property type="entry name" value="Rod shape-determining protein MreC, domain 2"/>
    <property type="match status" value="1"/>
</dbReference>
<comment type="function">
    <text evidence="5">Involved in formation and maintenance of cell shape.</text>
</comment>
<evidence type="ECO:0000313" key="7">
    <source>
        <dbReference type="EMBL" id="GLB46663.1"/>
    </source>
</evidence>
<dbReference type="RefSeq" id="WP_286136125.1">
    <property type="nucleotide sequence ID" value="NZ_BRPL01000002.1"/>
</dbReference>
<name>A0A9W6B1H5_9LACO</name>
<evidence type="ECO:0000259" key="6">
    <source>
        <dbReference type="Pfam" id="PF04085"/>
    </source>
</evidence>
<organism evidence="7 8">
    <name type="scientific">Philodulcilactobacillus myokoensis</name>
    <dbReference type="NCBI Taxonomy" id="2929573"/>
    <lineage>
        <taxon>Bacteria</taxon>
        <taxon>Bacillati</taxon>
        <taxon>Bacillota</taxon>
        <taxon>Bacilli</taxon>
        <taxon>Lactobacillales</taxon>
        <taxon>Lactobacillaceae</taxon>
        <taxon>Philodulcilactobacillus</taxon>
    </lineage>
</organism>
<dbReference type="Gene3D" id="2.40.10.340">
    <property type="entry name" value="Rod shape-determining protein MreC, domain 1"/>
    <property type="match status" value="1"/>
</dbReference>
<evidence type="ECO:0000313" key="8">
    <source>
        <dbReference type="Proteomes" id="UP001144204"/>
    </source>
</evidence>
<evidence type="ECO:0000256" key="1">
    <source>
        <dbReference type="ARBA" id="ARBA00009369"/>
    </source>
</evidence>
<dbReference type="PIRSF" id="PIRSF038471">
    <property type="entry name" value="MreC"/>
    <property type="match status" value="1"/>
</dbReference>
<evidence type="ECO:0000256" key="5">
    <source>
        <dbReference type="PIRNR" id="PIRNR038471"/>
    </source>
</evidence>
<proteinExistence type="inferred from homology"/>
<keyword evidence="3 5" id="KW-0133">Cell shape</keyword>
<keyword evidence="8" id="KW-1185">Reference proteome</keyword>
<accession>A0A9W6B1H5</accession>
<dbReference type="InterPro" id="IPR055342">
    <property type="entry name" value="MreC_beta-barrel_core"/>
</dbReference>
<reference evidence="7" key="2">
    <citation type="journal article" date="2023" name="PLoS ONE">
        <title>Philodulcilactobacillus myokoensis gen. nov., sp. nov., a fructophilic, acidophilic, and agar-phobic lactic acid bacterium isolated from fermented vegetable extracts.</title>
        <authorList>
            <person name="Kouya T."/>
            <person name="Ishiyama Y."/>
            <person name="Ohashi S."/>
            <person name="Kumakubo R."/>
            <person name="Yamazaki T."/>
            <person name="Otaki T."/>
        </authorList>
    </citation>
    <scope>NUCLEOTIDE SEQUENCE</scope>
    <source>
        <strain evidence="7">WR16-4</strain>
    </source>
</reference>
<comment type="caution">
    <text evidence="7">The sequence shown here is derived from an EMBL/GenBank/DDBJ whole genome shotgun (WGS) entry which is preliminary data.</text>
</comment>
<dbReference type="PANTHER" id="PTHR34138">
    <property type="entry name" value="CELL SHAPE-DETERMINING PROTEIN MREC"/>
    <property type="match status" value="1"/>
</dbReference>
<dbReference type="GO" id="GO:0005886">
    <property type="term" value="C:plasma membrane"/>
    <property type="evidence" value="ECO:0007669"/>
    <property type="project" value="TreeGrafter"/>
</dbReference>